<feature type="domain" description="Peptidase S54 rhomboid" evidence="12">
    <location>
        <begin position="207"/>
        <end position="310"/>
    </location>
</feature>
<evidence type="ECO:0000259" key="12">
    <source>
        <dbReference type="Pfam" id="PF01694"/>
    </source>
</evidence>
<dbReference type="GO" id="GO:0006508">
    <property type="term" value="P:proteolysis"/>
    <property type="evidence" value="ECO:0007669"/>
    <property type="project" value="UniProtKB-KW"/>
</dbReference>
<evidence type="ECO:0000256" key="1">
    <source>
        <dbReference type="ARBA" id="ARBA00000156"/>
    </source>
</evidence>
<keyword evidence="6 10" id="KW-0378">Hydrolase</keyword>
<dbReference type="EMBL" id="GG663738">
    <property type="protein sequence ID" value="EEH57590.1"/>
    <property type="molecule type" value="Genomic_DNA"/>
</dbReference>
<dbReference type="KEGG" id="mpp:MICPUCDRAFT_39188"/>
<dbReference type="AlphaFoldDB" id="C1MPT4"/>
<dbReference type="InterPro" id="IPR035952">
    <property type="entry name" value="Rhomboid-like_sf"/>
</dbReference>
<feature type="transmembrane region" description="Helical" evidence="10">
    <location>
        <begin position="305"/>
        <end position="323"/>
    </location>
</feature>
<dbReference type="GeneID" id="9683445"/>
<evidence type="ECO:0000256" key="2">
    <source>
        <dbReference type="ARBA" id="ARBA00004141"/>
    </source>
</evidence>
<feature type="region of interest" description="Disordered" evidence="11">
    <location>
        <begin position="113"/>
        <end position="143"/>
    </location>
</feature>
<evidence type="ECO:0000256" key="8">
    <source>
        <dbReference type="ARBA" id="ARBA00022989"/>
    </source>
</evidence>
<evidence type="ECO:0000256" key="9">
    <source>
        <dbReference type="ARBA" id="ARBA00023136"/>
    </source>
</evidence>
<feature type="region of interest" description="Disordered" evidence="11">
    <location>
        <begin position="1"/>
        <end position="60"/>
    </location>
</feature>
<keyword evidence="14" id="KW-1185">Reference proteome</keyword>
<evidence type="ECO:0000256" key="11">
    <source>
        <dbReference type="SAM" id="MobiDB-lite"/>
    </source>
</evidence>
<evidence type="ECO:0000313" key="14">
    <source>
        <dbReference type="Proteomes" id="UP000001876"/>
    </source>
</evidence>
<reference evidence="13 14" key="1">
    <citation type="journal article" date="2009" name="Science">
        <title>Green evolution and dynamic adaptations revealed by genomes of the marine picoeukaryotes Micromonas.</title>
        <authorList>
            <person name="Worden A.Z."/>
            <person name="Lee J.H."/>
            <person name="Mock T."/>
            <person name="Rouze P."/>
            <person name="Simmons M.P."/>
            <person name="Aerts A.L."/>
            <person name="Allen A.E."/>
            <person name="Cuvelier M.L."/>
            <person name="Derelle E."/>
            <person name="Everett M.V."/>
            <person name="Foulon E."/>
            <person name="Grimwood J."/>
            <person name="Gundlach H."/>
            <person name="Henrissat B."/>
            <person name="Napoli C."/>
            <person name="McDonald S.M."/>
            <person name="Parker M.S."/>
            <person name="Rombauts S."/>
            <person name="Salamov A."/>
            <person name="Von Dassow P."/>
            <person name="Badger J.H."/>
            <person name="Coutinho P.M."/>
            <person name="Demir E."/>
            <person name="Dubchak I."/>
            <person name="Gentemann C."/>
            <person name="Eikrem W."/>
            <person name="Gready J.E."/>
            <person name="John U."/>
            <person name="Lanier W."/>
            <person name="Lindquist E.A."/>
            <person name="Lucas S."/>
            <person name="Mayer K.F."/>
            <person name="Moreau H."/>
            <person name="Not F."/>
            <person name="Otillar R."/>
            <person name="Panaud O."/>
            <person name="Pangilinan J."/>
            <person name="Paulsen I."/>
            <person name="Piegu B."/>
            <person name="Poliakov A."/>
            <person name="Robbens S."/>
            <person name="Schmutz J."/>
            <person name="Toulza E."/>
            <person name="Wyss T."/>
            <person name="Zelensky A."/>
            <person name="Zhou K."/>
            <person name="Armbrust E.V."/>
            <person name="Bhattacharya D."/>
            <person name="Goodenough U.W."/>
            <person name="Van de Peer Y."/>
            <person name="Grigoriev I.V."/>
        </authorList>
    </citation>
    <scope>NUCLEOTIDE SEQUENCE [LARGE SCALE GENOMIC DNA]</scope>
    <source>
        <strain evidence="13 14">CCMP1545</strain>
    </source>
</reference>
<dbReference type="InterPro" id="IPR002610">
    <property type="entry name" value="Peptidase_S54_rhomboid-like"/>
</dbReference>
<keyword evidence="5 10" id="KW-0812">Transmembrane</keyword>
<organism evidence="14">
    <name type="scientific">Micromonas pusilla (strain CCMP1545)</name>
    <name type="common">Picoplanktonic green alga</name>
    <dbReference type="NCBI Taxonomy" id="564608"/>
    <lineage>
        <taxon>Eukaryota</taxon>
        <taxon>Viridiplantae</taxon>
        <taxon>Chlorophyta</taxon>
        <taxon>Mamiellophyceae</taxon>
        <taxon>Mamiellales</taxon>
        <taxon>Mamiellaceae</taxon>
        <taxon>Micromonas</taxon>
    </lineage>
</organism>
<keyword evidence="9 10" id="KW-0472">Membrane</keyword>
<evidence type="ECO:0000256" key="3">
    <source>
        <dbReference type="ARBA" id="ARBA00009045"/>
    </source>
</evidence>
<comment type="similarity">
    <text evidence="3 10">Belongs to the peptidase S54 family.</text>
</comment>
<comment type="function">
    <text evidence="10">Serine protease involved in intramembrane proteolysis.</text>
</comment>
<evidence type="ECO:0000256" key="4">
    <source>
        <dbReference type="ARBA" id="ARBA00022670"/>
    </source>
</evidence>
<dbReference type="GO" id="GO:0004252">
    <property type="term" value="F:serine-type endopeptidase activity"/>
    <property type="evidence" value="ECO:0007669"/>
    <property type="project" value="InterPro"/>
</dbReference>
<dbReference type="Gene3D" id="1.20.1540.10">
    <property type="entry name" value="Rhomboid-like"/>
    <property type="match status" value="1"/>
</dbReference>
<dbReference type="PANTHER" id="PTHR22936:SF69">
    <property type="entry name" value="RHOMBOID-LIKE PROTEIN"/>
    <property type="match status" value="1"/>
</dbReference>
<dbReference type="OrthoDB" id="497508at2759"/>
<dbReference type="Pfam" id="PF01694">
    <property type="entry name" value="Rhomboid"/>
    <property type="match status" value="1"/>
</dbReference>
<keyword evidence="8 10" id="KW-1133">Transmembrane helix</keyword>
<comment type="subcellular location">
    <subcellularLocation>
        <location evidence="2 10">Membrane</location>
        <topology evidence="2 10">Multi-pass membrane protein</topology>
    </subcellularLocation>
</comment>
<dbReference type="RefSeq" id="XP_003057639.1">
    <property type="nucleotide sequence ID" value="XM_003057593.1"/>
</dbReference>
<dbReference type="GO" id="GO:0016020">
    <property type="term" value="C:membrane"/>
    <property type="evidence" value="ECO:0007669"/>
    <property type="project" value="UniProtKB-SubCell"/>
</dbReference>
<evidence type="ECO:0000313" key="13">
    <source>
        <dbReference type="EMBL" id="EEH57590.1"/>
    </source>
</evidence>
<feature type="transmembrane region" description="Helical" evidence="10">
    <location>
        <begin position="217"/>
        <end position="237"/>
    </location>
</feature>
<sequence length="350" mass="37286">MAHARVARPGVALVTSSRARGRLSRARATTPRVFAPRSQRRRAARVGASADDRDGDAVGPIEDADDVLRALDSVLGVSAAEVAADAAREREEEEAAAEDKRRRLEAAAAADAKKKRAEDVADEASADDDDDDDDDDDADADPPPWLWWSDRALYDVPTVFPTAALTFLALHLVVFVGDYALYAAGVGNGGDLFLRVAEVDDAVITYSQWWRPFTSCLADYGLVHFAVANLGLIVIGLEANAVLGTWPFVAIYVLSGAVGSLVTTATDADTNLTVGGGDALLGVVGAMCVYILINVEPDWNRAGCYTRCITMGVVATALLWLGGMPTIGSEHVVRRVFSRYTGSRTIAFAL</sequence>
<evidence type="ECO:0000256" key="7">
    <source>
        <dbReference type="ARBA" id="ARBA00022825"/>
    </source>
</evidence>
<dbReference type="EC" id="3.4.21.105" evidence="10"/>
<feature type="transmembrane region" description="Helical" evidence="10">
    <location>
        <begin position="272"/>
        <end position="293"/>
    </location>
</feature>
<name>C1MPT4_MICPC</name>
<proteinExistence type="inferred from homology"/>
<gene>
    <name evidence="13" type="ORF">MICPUCDRAFT_39188</name>
</gene>
<feature type="transmembrane region" description="Helical" evidence="10">
    <location>
        <begin position="159"/>
        <end position="182"/>
    </location>
</feature>
<evidence type="ECO:0000256" key="6">
    <source>
        <dbReference type="ARBA" id="ARBA00022801"/>
    </source>
</evidence>
<comment type="caution">
    <text evidence="10">Lacks conserved residue(s) required for the propagation of feature annotation.</text>
</comment>
<evidence type="ECO:0000256" key="5">
    <source>
        <dbReference type="ARBA" id="ARBA00022692"/>
    </source>
</evidence>
<dbReference type="PANTHER" id="PTHR22936">
    <property type="entry name" value="RHOMBOID-RELATED"/>
    <property type="match status" value="1"/>
</dbReference>
<dbReference type="Proteomes" id="UP000001876">
    <property type="component" value="Unassembled WGS sequence"/>
</dbReference>
<dbReference type="STRING" id="564608.C1MPT4"/>
<feature type="compositionally biased region" description="Acidic residues" evidence="11">
    <location>
        <begin position="120"/>
        <end position="140"/>
    </location>
</feature>
<feature type="transmembrane region" description="Helical" evidence="10">
    <location>
        <begin position="249"/>
        <end position="266"/>
    </location>
</feature>
<dbReference type="SUPFAM" id="SSF144091">
    <property type="entry name" value="Rhomboid-like"/>
    <property type="match status" value="1"/>
</dbReference>
<keyword evidence="4 10" id="KW-0645">Protease</keyword>
<protein>
    <recommendedName>
        <fullName evidence="10">RHOMBOID-like protein</fullName>
        <ecNumber evidence="10">3.4.21.105</ecNumber>
    </recommendedName>
</protein>
<comment type="catalytic activity">
    <reaction evidence="1 10">
        <text>Cleaves type-1 transmembrane domains using a catalytic dyad composed of serine and histidine that are contributed by different transmembrane domains.</text>
        <dbReference type="EC" id="3.4.21.105"/>
    </reaction>
</comment>
<evidence type="ECO:0000256" key="10">
    <source>
        <dbReference type="RuleBase" id="RU362115"/>
    </source>
</evidence>
<dbReference type="InterPro" id="IPR022764">
    <property type="entry name" value="Peptidase_S54_rhomboid_dom"/>
</dbReference>
<accession>C1MPT4</accession>
<keyword evidence="7 10" id="KW-0720">Serine protease</keyword>